<feature type="region of interest" description="Disordered" evidence="3">
    <location>
        <begin position="1"/>
        <end position="46"/>
    </location>
</feature>
<evidence type="ECO:0000256" key="1">
    <source>
        <dbReference type="ARBA" id="ARBA00022884"/>
    </source>
</evidence>
<evidence type="ECO:0000259" key="4">
    <source>
        <dbReference type="PROSITE" id="PS50102"/>
    </source>
</evidence>
<dbReference type="RefSeq" id="XP_018018570.2">
    <property type="nucleotide sequence ID" value="XM_018163081.2"/>
</dbReference>
<evidence type="ECO:0000256" key="3">
    <source>
        <dbReference type="SAM" id="MobiDB-lite"/>
    </source>
</evidence>
<dbReference type="OrthoDB" id="639027at2759"/>
<name>A0A8B7NXZ0_HYAAZ</name>
<dbReference type="Pfam" id="PF00076">
    <property type="entry name" value="RRM_1"/>
    <property type="match status" value="1"/>
</dbReference>
<sequence length="836" mass="87429">MSSQDTTFSDGVAAPQPPQFWGPDPPTPGSTTPPPKPPVGEGGVKWDVDEKEAIKRKIYELKRTFHNGRYLIVRHLPRDATEQTVRALLPGILVHSVQLSPAPAPPSSLTAHVLLAEPDVIENWTGKNSSNVRGPPRIPHTLTLRGHQMSVTPSSTDNLLCVTSLPLDTSDEQFNQLVTSVAGPLTYAFLMRSETTGASKGYGLVLYQSRDAALQARSLLDGRSYGGCVLSCDWLEPNIVTFSSLHSCCVVVDNLPKDYRELGEFRKIFSRVANPPYCQLALTAGGSQQWGLIEWGRWEEAEATVEALQGRLIHGRPARLRYAAPGKRAINLYSKLLNDRRVTGSAPTAALLPEPPVNKVFSQLHNLTKSNPACGDNVRTLLAVLMAAFTRPRGGPNDPSVSSVLNDPQLVTSITNIINGSNNNSNNEDKNSNGTAKGNGLLPTPDSASKGESDLSNAVQTEQTNIVPALSGLLDSVGVVSNSGGGGTSNSSNGVHATEKSPSCGVDAILNDTAGLQRLLGVLDAPSGGSPSLSGSHTALPSVPAQNGIHNGLTPQMGGIPAGYGSTPVPVSSAYVGVATSAASVPPNGIGASAYSPLGGLVHPHLSPAMDMYGLASHPLLPHLYPPQPPPTAVYPPHSTTMSMLLNAANASKQHQDQMLLPPAGHQLMQQQGTMDHSYLLHQLSSTHAGGSLAPVLSFATAGGLGSAVSLVQSNALASAGTLGAAGDHLSASHRFMTPSLYQLTPARSIASPGGYGTPGLMSYAAASAPGIPTASPAVDGTWGSYNTPLKRKSSGGRMLPSPEPSPEGGYVGQHSQGIGGHYQSSYLNRKRSRRN</sequence>
<dbReference type="InterPro" id="IPR012677">
    <property type="entry name" value="Nucleotide-bd_a/b_plait_sf"/>
</dbReference>
<evidence type="ECO:0000256" key="2">
    <source>
        <dbReference type="PROSITE-ProRule" id="PRU00176"/>
    </source>
</evidence>
<dbReference type="GO" id="GO:0003723">
    <property type="term" value="F:RNA binding"/>
    <property type="evidence" value="ECO:0007669"/>
    <property type="project" value="UniProtKB-UniRule"/>
</dbReference>
<dbReference type="InterPro" id="IPR035979">
    <property type="entry name" value="RBD_domain_sf"/>
</dbReference>
<feature type="compositionally biased region" description="Low complexity" evidence="3">
    <location>
        <begin position="416"/>
        <end position="426"/>
    </location>
</feature>
<gene>
    <name evidence="6" type="primary">LOC108675097</name>
</gene>
<dbReference type="PROSITE" id="PS50102">
    <property type="entry name" value="RRM"/>
    <property type="match status" value="2"/>
</dbReference>
<keyword evidence="1 2" id="KW-0694">RNA-binding</keyword>
<keyword evidence="5" id="KW-1185">Reference proteome</keyword>
<feature type="compositionally biased region" description="Pro residues" evidence="3">
    <location>
        <begin position="15"/>
        <end position="38"/>
    </location>
</feature>
<dbReference type="SMART" id="SM00360">
    <property type="entry name" value="RRM"/>
    <property type="match status" value="2"/>
</dbReference>
<dbReference type="SUPFAM" id="SSF54928">
    <property type="entry name" value="RNA-binding domain, RBD"/>
    <property type="match status" value="1"/>
</dbReference>
<dbReference type="InterPro" id="IPR000504">
    <property type="entry name" value="RRM_dom"/>
</dbReference>
<feature type="domain" description="RRM" evidence="4">
    <location>
        <begin position="158"/>
        <end position="237"/>
    </location>
</feature>
<accession>A0A8B7NXZ0</accession>
<dbReference type="KEGG" id="hazt:108675097"/>
<protein>
    <submittedName>
        <fullName evidence="6">Ribonucleoprotein PTB-binding 1</fullName>
    </submittedName>
</protein>
<keyword evidence="6" id="KW-0687">Ribonucleoprotein</keyword>
<dbReference type="Proteomes" id="UP000694843">
    <property type="component" value="Unplaced"/>
</dbReference>
<evidence type="ECO:0000313" key="5">
    <source>
        <dbReference type="Proteomes" id="UP000694843"/>
    </source>
</evidence>
<feature type="region of interest" description="Disordered" evidence="3">
    <location>
        <begin position="778"/>
        <end position="836"/>
    </location>
</feature>
<feature type="domain" description="RRM" evidence="4">
    <location>
        <begin position="248"/>
        <end position="325"/>
    </location>
</feature>
<reference evidence="6" key="1">
    <citation type="submission" date="2025-08" db="UniProtKB">
        <authorList>
            <consortium name="RefSeq"/>
        </authorList>
    </citation>
    <scope>IDENTIFICATION</scope>
</reference>
<feature type="region of interest" description="Disordered" evidence="3">
    <location>
        <begin position="416"/>
        <end position="457"/>
    </location>
</feature>
<dbReference type="GO" id="GO:1990904">
    <property type="term" value="C:ribonucleoprotein complex"/>
    <property type="evidence" value="ECO:0007669"/>
    <property type="project" value="UniProtKB-KW"/>
</dbReference>
<evidence type="ECO:0000313" key="6">
    <source>
        <dbReference type="RefSeq" id="XP_018018570.2"/>
    </source>
</evidence>
<proteinExistence type="predicted"/>
<dbReference type="Gene3D" id="3.30.70.330">
    <property type="match status" value="3"/>
</dbReference>
<dbReference type="GeneID" id="108675097"/>
<dbReference type="OMA" id="ILLTAQM"/>
<organism evidence="5 6">
    <name type="scientific">Hyalella azteca</name>
    <name type="common">Amphipod</name>
    <dbReference type="NCBI Taxonomy" id="294128"/>
    <lineage>
        <taxon>Eukaryota</taxon>
        <taxon>Metazoa</taxon>
        <taxon>Ecdysozoa</taxon>
        <taxon>Arthropoda</taxon>
        <taxon>Crustacea</taxon>
        <taxon>Multicrustacea</taxon>
        <taxon>Malacostraca</taxon>
        <taxon>Eumalacostraca</taxon>
        <taxon>Peracarida</taxon>
        <taxon>Amphipoda</taxon>
        <taxon>Senticaudata</taxon>
        <taxon>Talitrida</taxon>
        <taxon>Talitroidea</taxon>
        <taxon>Hyalellidae</taxon>
        <taxon>Hyalella</taxon>
    </lineage>
</organism>
<dbReference type="PANTHER" id="PTHR23189">
    <property type="entry name" value="RNA RECOGNITION MOTIF-CONTAINING"/>
    <property type="match status" value="1"/>
</dbReference>
<dbReference type="AlphaFoldDB" id="A0A8B7NXZ0"/>